<dbReference type="UniPathway" id="UPA00050">
    <property type="reaction ID" value="UER00063"/>
</dbReference>
<comment type="catalytic activity">
    <reaction evidence="26">
        <text>L-homoserine + NAD(+) = L-aspartate 4-semialdehyde + NADH + H(+)</text>
        <dbReference type="Rhea" id="RHEA:15757"/>
        <dbReference type="ChEBI" id="CHEBI:15378"/>
        <dbReference type="ChEBI" id="CHEBI:57476"/>
        <dbReference type="ChEBI" id="CHEBI:57540"/>
        <dbReference type="ChEBI" id="CHEBI:57945"/>
        <dbReference type="ChEBI" id="CHEBI:537519"/>
        <dbReference type="EC" id="1.1.1.3"/>
    </reaction>
    <physiologicalReaction direction="right-to-left" evidence="26">
        <dbReference type="Rhea" id="RHEA:15759"/>
    </physiologicalReaction>
</comment>
<evidence type="ECO:0000256" key="4">
    <source>
        <dbReference type="ARBA" id="ARBA00005056"/>
    </source>
</evidence>
<evidence type="ECO:0000259" key="30">
    <source>
        <dbReference type="Pfam" id="PF03447"/>
    </source>
</evidence>
<keyword evidence="11 27" id="KW-0808">Transferase</keyword>
<dbReference type="GO" id="GO:0004072">
    <property type="term" value="F:aspartate kinase activity"/>
    <property type="evidence" value="ECO:0007669"/>
    <property type="project" value="UniProtKB-UniRule"/>
</dbReference>
<evidence type="ECO:0000256" key="5">
    <source>
        <dbReference type="ARBA" id="ARBA00005062"/>
    </source>
</evidence>
<comment type="caution">
    <text evidence="31">The sequence shown here is derived from an EMBL/GenBank/DDBJ whole genome shotgun (WGS) entry which is preliminary data.</text>
</comment>
<sequence length="841" mass="93104">MPDRLGVKFTMSQLSHLDGNTIAGVDSGLLSNRILANGRSARTVHKFGGSSLATAQSIDTVLSIIEQRVHEQDLIVVSANGKTTDKFIEIIDLVSRCQETEDQAFTHLLLLIQAEHQQLISEVLSADTELQQSLVEALNGDIRQIQNWYLHQSLLSNRNNVLAFGELWSSRLLAAALNRRGYRATAIDTRQCFVLDCLARITLAREISGPRLAQQLPTEGLAILTGFIAVDRSGQTQTLGRNGSDYSATLAADLIAATDVCLWTDVDGIYSADPRIVPSAKKLQRLEASVARELGRLGNPVLHANTLAPLQNNNIHLHINNTFYPTQQGSEVGQFGAIARQEVSITHNNQLIGFQSKHFQGTLLQQLKQKFTLIDVDEQRQQLIILAEHGYGLRQHLQELAVDFQSYSMSLLAAVGFSIRNSQSHRHFVKIIEQSPYPLQKLSVNEHSLIAFSKSNCEIEWLNKVHNRLTREHRNIGVIVAGTGNIGATFLNNLAAQQQAREELNQVHLIGVVNSTRAWFDVEGLQADQVMTQFCQQATECDNQGLLDWLTRHPFDEVIVIDITPSAEFARLYEQLFAAGVHVISANKCANTLPSQELAQLHEAASNGDCYWLSNTTVGAGLPVNYALRDLLESGHQIEEVSGIFSGTLSWLFSNFDGSKPFSQLLNQALQQGLTEPDPRDDLSGLDVQRKLLILARLAGYSLNLEDIHCQSLVPESLQSLSKSEFLANSQLLDADFARQLTRAQQQNGCLRYVARLQHTGGKLTAQVGIEVLDNQHPFANLNPCDNIFLLKTNWYQDNPLIIQGPGAGREVTAAGLHSDLVHLCRQLHNRHPDVDIKGIN</sequence>
<dbReference type="InterPro" id="IPR005106">
    <property type="entry name" value="Asp/hSer_DH_NAD-bd"/>
</dbReference>
<keyword evidence="32" id="KW-1185">Reference proteome</keyword>
<accession>A0A4V5NUJ2</accession>
<name>A0A4V5NUJ2_9GAMM</name>
<evidence type="ECO:0000259" key="28">
    <source>
        <dbReference type="Pfam" id="PF00696"/>
    </source>
</evidence>
<dbReference type="PANTHER" id="PTHR43070">
    <property type="match status" value="1"/>
</dbReference>
<keyword evidence="21" id="KW-0486">Methionine biosynthesis</keyword>
<evidence type="ECO:0000256" key="27">
    <source>
        <dbReference type="PIRNR" id="PIRNR000727"/>
    </source>
</evidence>
<dbReference type="InterPro" id="IPR011147">
    <property type="entry name" value="Bifunc_Aspkin/hSer_DH"/>
</dbReference>
<dbReference type="Pfam" id="PF03447">
    <property type="entry name" value="NAD_binding_3"/>
    <property type="match status" value="1"/>
</dbReference>
<dbReference type="Gene3D" id="1.20.120.1320">
    <property type="entry name" value="Aspartokinase, catalytic domain"/>
    <property type="match status" value="1"/>
</dbReference>
<dbReference type="InterPro" id="IPR036393">
    <property type="entry name" value="AceGlu_kinase-like_sf"/>
</dbReference>
<dbReference type="EC" id="1.1.1.3" evidence="27"/>
<dbReference type="Pfam" id="PF00696">
    <property type="entry name" value="AA_kinase"/>
    <property type="match status" value="1"/>
</dbReference>
<evidence type="ECO:0000256" key="8">
    <source>
        <dbReference type="ARBA" id="ARBA00010046"/>
    </source>
</evidence>
<dbReference type="GO" id="GO:0046872">
    <property type="term" value="F:metal ion binding"/>
    <property type="evidence" value="ECO:0007669"/>
    <property type="project" value="UniProtKB-KW"/>
</dbReference>
<evidence type="ECO:0000313" key="31">
    <source>
        <dbReference type="EMBL" id="TKB46705.1"/>
    </source>
</evidence>
<dbReference type="InterPro" id="IPR001341">
    <property type="entry name" value="Asp_kinase"/>
</dbReference>
<dbReference type="GO" id="GO:0005524">
    <property type="term" value="F:ATP binding"/>
    <property type="evidence" value="ECO:0007669"/>
    <property type="project" value="UniProtKB-UniRule"/>
</dbReference>
<dbReference type="PROSITE" id="PS00324">
    <property type="entry name" value="ASPARTOKINASE"/>
    <property type="match status" value="1"/>
</dbReference>
<keyword evidence="12" id="KW-0791">Threonine biosynthesis</keyword>
<keyword evidence="10 27" id="KW-0028">Amino-acid biosynthesis</keyword>
<dbReference type="EMBL" id="SWDB01000007">
    <property type="protein sequence ID" value="TKB46705.1"/>
    <property type="molecule type" value="Genomic_DNA"/>
</dbReference>
<evidence type="ECO:0000256" key="15">
    <source>
        <dbReference type="ARBA" id="ARBA00022777"/>
    </source>
</evidence>
<gene>
    <name evidence="31" type="ORF">E8M12_03885</name>
</gene>
<dbReference type="GO" id="GO:0009089">
    <property type="term" value="P:lysine biosynthetic process via diaminopimelate"/>
    <property type="evidence" value="ECO:0007669"/>
    <property type="project" value="UniProtKB-UniRule"/>
</dbReference>
<evidence type="ECO:0000256" key="21">
    <source>
        <dbReference type="ARBA" id="ARBA00023167"/>
    </source>
</evidence>
<keyword evidence="13" id="KW-0479">Metal-binding</keyword>
<dbReference type="Gene3D" id="3.40.50.720">
    <property type="entry name" value="NAD(P)-binding Rossmann-like Domain"/>
    <property type="match status" value="1"/>
</dbReference>
<dbReference type="EC" id="2.7.2.4" evidence="27"/>
<evidence type="ECO:0000256" key="24">
    <source>
        <dbReference type="ARBA" id="ARBA00048561"/>
    </source>
</evidence>
<evidence type="ECO:0000256" key="25">
    <source>
        <dbReference type="ARBA" id="ARBA00048841"/>
    </source>
</evidence>
<comment type="catalytic activity">
    <reaction evidence="25">
        <text>L-homoserine + NADP(+) = L-aspartate 4-semialdehyde + NADPH + H(+)</text>
        <dbReference type="Rhea" id="RHEA:15761"/>
        <dbReference type="ChEBI" id="CHEBI:15378"/>
        <dbReference type="ChEBI" id="CHEBI:57476"/>
        <dbReference type="ChEBI" id="CHEBI:57783"/>
        <dbReference type="ChEBI" id="CHEBI:58349"/>
        <dbReference type="ChEBI" id="CHEBI:537519"/>
        <dbReference type="EC" id="1.1.1.3"/>
    </reaction>
    <physiologicalReaction direction="right-to-left" evidence="25">
        <dbReference type="Rhea" id="RHEA:15763"/>
    </physiologicalReaction>
</comment>
<evidence type="ECO:0000256" key="17">
    <source>
        <dbReference type="ARBA" id="ARBA00022857"/>
    </source>
</evidence>
<evidence type="ECO:0000256" key="18">
    <source>
        <dbReference type="ARBA" id="ARBA00023002"/>
    </source>
</evidence>
<dbReference type="InterPro" id="IPR036291">
    <property type="entry name" value="NAD(P)-bd_dom_sf"/>
</dbReference>
<keyword evidence="16 27" id="KW-0067">ATP-binding</keyword>
<dbReference type="GO" id="GO:0009090">
    <property type="term" value="P:homoserine biosynthetic process"/>
    <property type="evidence" value="ECO:0007669"/>
    <property type="project" value="UniProtKB-ARBA"/>
</dbReference>
<evidence type="ECO:0000256" key="20">
    <source>
        <dbReference type="ARBA" id="ARBA00023053"/>
    </source>
</evidence>
<keyword evidence="17 27" id="KW-0521">NADP</keyword>
<evidence type="ECO:0000256" key="11">
    <source>
        <dbReference type="ARBA" id="ARBA00022679"/>
    </source>
</evidence>
<comment type="similarity">
    <text evidence="7 27">In the C-terminal section; belongs to the homoserine dehydrogenase family.</text>
</comment>
<dbReference type="Gene3D" id="3.30.360.10">
    <property type="entry name" value="Dihydrodipicolinate Reductase, domain 2"/>
    <property type="match status" value="1"/>
</dbReference>
<dbReference type="GO" id="GO:0009088">
    <property type="term" value="P:threonine biosynthetic process"/>
    <property type="evidence" value="ECO:0007669"/>
    <property type="project" value="UniProtKB-UniRule"/>
</dbReference>
<dbReference type="PIRSF" id="PIRSF000727">
    <property type="entry name" value="ThrA"/>
    <property type="match status" value="1"/>
</dbReference>
<comment type="pathway">
    <text evidence="6 27">Amino-acid biosynthesis; L-threonine biosynthesis; L-threonine from L-aspartate: step 1/5.</text>
</comment>
<feature type="domain" description="Aspartate/homoserine dehydrogenase NAD-binding" evidence="30">
    <location>
        <begin position="482"/>
        <end position="613"/>
    </location>
</feature>
<comment type="pathway">
    <text evidence="5 27">Amino-acid biosynthesis; L-methionine biosynthesis via de novo pathway; L-homoserine from L-aspartate: step 3/3.</text>
</comment>
<organism evidence="31 32">
    <name type="scientific">Thalassotalea mangrovi</name>
    <dbReference type="NCBI Taxonomy" id="2572245"/>
    <lineage>
        <taxon>Bacteria</taxon>
        <taxon>Pseudomonadati</taxon>
        <taxon>Pseudomonadota</taxon>
        <taxon>Gammaproteobacteria</taxon>
        <taxon>Alteromonadales</taxon>
        <taxon>Colwelliaceae</taxon>
        <taxon>Thalassotalea</taxon>
    </lineage>
</organism>
<keyword evidence="14 27" id="KW-0547">Nucleotide-binding</keyword>
<keyword evidence="19" id="KW-0520">NAD</keyword>
<evidence type="ECO:0000256" key="3">
    <source>
        <dbReference type="ARBA" id="ARBA00004986"/>
    </source>
</evidence>
<dbReference type="AlphaFoldDB" id="A0A4V5NUJ2"/>
<evidence type="ECO:0000256" key="1">
    <source>
        <dbReference type="ARBA" id="ARBA00001920"/>
    </source>
</evidence>
<dbReference type="PANTHER" id="PTHR43070:SF5">
    <property type="entry name" value="HOMOSERINE DEHYDROGENASE"/>
    <property type="match status" value="1"/>
</dbReference>
<feature type="domain" description="Aspartate/glutamate/uridylate kinase" evidence="28">
    <location>
        <begin position="42"/>
        <end position="320"/>
    </location>
</feature>
<dbReference type="FunFam" id="3.30.360.10:FF:000006">
    <property type="entry name" value="Bifunctional aspartokinase/homoserine dehydrogenase"/>
    <property type="match status" value="1"/>
</dbReference>
<evidence type="ECO:0000256" key="9">
    <source>
        <dbReference type="ARBA" id="ARBA00011881"/>
    </source>
</evidence>
<evidence type="ECO:0000259" key="29">
    <source>
        <dbReference type="Pfam" id="PF00742"/>
    </source>
</evidence>
<comment type="catalytic activity">
    <reaction evidence="24">
        <text>L-aspartate + ATP = 4-phospho-L-aspartate + ADP</text>
        <dbReference type="Rhea" id="RHEA:23776"/>
        <dbReference type="ChEBI" id="CHEBI:29991"/>
        <dbReference type="ChEBI" id="CHEBI:30616"/>
        <dbReference type="ChEBI" id="CHEBI:57535"/>
        <dbReference type="ChEBI" id="CHEBI:456216"/>
        <dbReference type="EC" id="2.7.2.4"/>
    </reaction>
    <physiologicalReaction direction="left-to-right" evidence="24">
        <dbReference type="Rhea" id="RHEA:23777"/>
    </physiologicalReaction>
</comment>
<dbReference type="InterPro" id="IPR018042">
    <property type="entry name" value="Aspartate_kinase_CS"/>
</dbReference>
<evidence type="ECO:0000256" key="19">
    <source>
        <dbReference type="ARBA" id="ARBA00023027"/>
    </source>
</evidence>
<proteinExistence type="inferred from homology"/>
<evidence type="ECO:0000313" key="32">
    <source>
        <dbReference type="Proteomes" id="UP000307999"/>
    </source>
</evidence>
<keyword evidence="18 27" id="KW-0560">Oxidoreductase</keyword>
<dbReference type="Pfam" id="PF00742">
    <property type="entry name" value="Homoserine_dh"/>
    <property type="match status" value="1"/>
</dbReference>
<evidence type="ECO:0000256" key="23">
    <source>
        <dbReference type="ARBA" id="ARBA00044938"/>
    </source>
</evidence>
<dbReference type="InterPro" id="IPR042199">
    <property type="entry name" value="AsparK_Bifunc_asparK/hSer_DH"/>
</dbReference>
<comment type="subunit">
    <text evidence="9 27">Homotetramer.</text>
</comment>
<dbReference type="InterPro" id="IPR019811">
    <property type="entry name" value="HDH_CS"/>
</dbReference>
<protein>
    <recommendedName>
        <fullName evidence="27">Bifunctional aspartokinase/homoserine dehydrogenase</fullName>
    </recommendedName>
    <domain>
        <recommendedName>
            <fullName evidence="27">Aspartokinase</fullName>
            <ecNumber evidence="27">2.7.2.4</ecNumber>
        </recommendedName>
    </domain>
    <domain>
        <recommendedName>
            <fullName evidence="27">Homoserine dehydrogenase</fullName>
            <ecNumber evidence="27">1.1.1.3</ecNumber>
        </recommendedName>
    </domain>
</protein>
<keyword evidence="15 27" id="KW-0418">Kinase</keyword>
<comment type="pathway">
    <text evidence="2 27">Amino-acid biosynthesis; L-lysine biosynthesis via DAP pathway; (S)-tetrahydrodipicolinate from L-aspartate: step 1/4.</text>
</comment>
<dbReference type="NCBIfam" id="NF007003">
    <property type="entry name" value="PRK09466.1"/>
    <property type="match status" value="1"/>
</dbReference>
<comment type="similarity">
    <text evidence="8 27">In the N-terminal section; belongs to the aspartokinase family.</text>
</comment>
<evidence type="ECO:0000256" key="16">
    <source>
        <dbReference type="ARBA" id="ARBA00022840"/>
    </source>
</evidence>
<keyword evidence="20" id="KW-0915">Sodium</keyword>
<evidence type="ECO:0000256" key="22">
    <source>
        <dbReference type="ARBA" id="ARBA00023268"/>
    </source>
</evidence>
<evidence type="ECO:0000256" key="7">
    <source>
        <dbReference type="ARBA" id="ARBA00007952"/>
    </source>
</evidence>
<keyword evidence="22" id="KW-0511">Multifunctional enzyme</keyword>
<comment type="pathway">
    <text evidence="4 27">Amino-acid biosynthesis; L-threonine biosynthesis; L-threonine from L-aspartate: step 3/5.</text>
</comment>
<evidence type="ECO:0000256" key="12">
    <source>
        <dbReference type="ARBA" id="ARBA00022697"/>
    </source>
</evidence>
<dbReference type="UniPathway" id="UPA00051">
    <property type="reaction ID" value="UER00462"/>
</dbReference>
<dbReference type="UniPathway" id="UPA00034">
    <property type="reaction ID" value="UER00015"/>
</dbReference>
<dbReference type="Proteomes" id="UP000307999">
    <property type="component" value="Unassembled WGS sequence"/>
</dbReference>
<dbReference type="PROSITE" id="PS01042">
    <property type="entry name" value="HOMOSER_DHGENASE"/>
    <property type="match status" value="1"/>
</dbReference>
<evidence type="ECO:0000256" key="26">
    <source>
        <dbReference type="ARBA" id="ARBA00049031"/>
    </source>
</evidence>
<dbReference type="GO" id="GO:0004412">
    <property type="term" value="F:homoserine dehydrogenase activity"/>
    <property type="evidence" value="ECO:0007669"/>
    <property type="project" value="UniProtKB-UniRule"/>
</dbReference>
<evidence type="ECO:0000256" key="10">
    <source>
        <dbReference type="ARBA" id="ARBA00022605"/>
    </source>
</evidence>
<dbReference type="NCBIfam" id="TIGR00657">
    <property type="entry name" value="asp_kinases"/>
    <property type="match status" value="1"/>
</dbReference>
<comment type="function">
    <text evidence="23">Bifunctional aspartate kinase and homoserine dehydrogenase that catalyzes the first and the third steps toward the synthesis of lysine, methionine and threonine from aspartate.</text>
</comment>
<comment type="cofactor">
    <cofactor evidence="1">
        <name>a metal cation</name>
        <dbReference type="ChEBI" id="CHEBI:25213"/>
    </cofactor>
</comment>
<evidence type="ECO:0000256" key="6">
    <source>
        <dbReference type="ARBA" id="ARBA00005139"/>
    </source>
</evidence>
<feature type="domain" description="Homoserine dehydrogenase catalytic" evidence="29">
    <location>
        <begin position="623"/>
        <end position="822"/>
    </location>
</feature>
<dbReference type="InterPro" id="IPR001342">
    <property type="entry name" value="HDH_cat"/>
</dbReference>
<dbReference type="SUPFAM" id="SSF53633">
    <property type="entry name" value="Carbamate kinase-like"/>
    <property type="match status" value="1"/>
</dbReference>
<comment type="pathway">
    <text evidence="3 27">Amino-acid biosynthesis; L-methionine biosynthesis via de novo pathway; L-homoserine from L-aspartate: step 1/3.</text>
</comment>
<dbReference type="InterPro" id="IPR049638">
    <property type="entry name" value="AK-HD"/>
</dbReference>
<dbReference type="SUPFAM" id="SSF55347">
    <property type="entry name" value="Glyceraldehyde-3-phosphate dehydrogenase-like, C-terminal domain"/>
    <property type="match status" value="1"/>
</dbReference>
<dbReference type="Gene3D" id="3.40.1160.10">
    <property type="entry name" value="Acetylglutamate kinase-like"/>
    <property type="match status" value="1"/>
</dbReference>
<dbReference type="GO" id="GO:0009086">
    <property type="term" value="P:methionine biosynthetic process"/>
    <property type="evidence" value="ECO:0007669"/>
    <property type="project" value="UniProtKB-KW"/>
</dbReference>
<evidence type="ECO:0000256" key="2">
    <source>
        <dbReference type="ARBA" id="ARBA00004766"/>
    </source>
</evidence>
<dbReference type="InterPro" id="IPR001048">
    <property type="entry name" value="Asp/Glu/Uridylate_kinase"/>
</dbReference>
<dbReference type="GO" id="GO:0050661">
    <property type="term" value="F:NADP binding"/>
    <property type="evidence" value="ECO:0007669"/>
    <property type="project" value="UniProtKB-UniRule"/>
</dbReference>
<dbReference type="SUPFAM" id="SSF51735">
    <property type="entry name" value="NAD(P)-binding Rossmann-fold domains"/>
    <property type="match status" value="1"/>
</dbReference>
<evidence type="ECO:0000256" key="13">
    <source>
        <dbReference type="ARBA" id="ARBA00022723"/>
    </source>
</evidence>
<dbReference type="OrthoDB" id="9799110at2"/>
<evidence type="ECO:0000256" key="14">
    <source>
        <dbReference type="ARBA" id="ARBA00022741"/>
    </source>
</evidence>
<reference evidence="31 32" key="1">
    <citation type="submission" date="2019-04" db="EMBL/GenBank/DDBJ databases">
        <title>Thalassotalea guangxiensis sp. nov., isolated from sediment of the coastal wetland.</title>
        <authorList>
            <person name="Zheng S."/>
            <person name="Zhang D."/>
        </authorList>
    </citation>
    <scope>NUCLEOTIDE SEQUENCE [LARGE SCALE GENOMIC DNA]</scope>
    <source>
        <strain evidence="31 32">ZS-4</strain>
    </source>
</reference>